<dbReference type="Proteomes" id="UP000216947">
    <property type="component" value="Unassembled WGS sequence"/>
</dbReference>
<feature type="transmembrane region" description="Helical" evidence="7">
    <location>
        <begin position="210"/>
        <end position="229"/>
    </location>
</feature>
<keyword evidence="5 7" id="KW-1133">Transmembrane helix</keyword>
<evidence type="ECO:0000313" key="10">
    <source>
        <dbReference type="Proteomes" id="UP000216947"/>
    </source>
</evidence>
<dbReference type="Pfam" id="PF07690">
    <property type="entry name" value="MFS_1"/>
    <property type="match status" value="2"/>
</dbReference>
<gene>
    <name evidence="9" type="ORF">CAL19_01365</name>
</gene>
<feature type="transmembrane region" description="Helical" evidence="7">
    <location>
        <begin position="278"/>
        <end position="300"/>
    </location>
</feature>
<dbReference type="InterPro" id="IPR011701">
    <property type="entry name" value="MFS"/>
</dbReference>
<organism evidence="9 10">
    <name type="scientific">Bordetella genomosp. 7</name>
    <dbReference type="NCBI Taxonomy" id="1416805"/>
    <lineage>
        <taxon>Bacteria</taxon>
        <taxon>Pseudomonadati</taxon>
        <taxon>Pseudomonadota</taxon>
        <taxon>Betaproteobacteria</taxon>
        <taxon>Burkholderiales</taxon>
        <taxon>Alcaligenaceae</taxon>
        <taxon>Bordetella</taxon>
    </lineage>
</organism>
<dbReference type="PROSITE" id="PS50850">
    <property type="entry name" value="MFS"/>
    <property type="match status" value="1"/>
</dbReference>
<keyword evidence="10" id="KW-1185">Reference proteome</keyword>
<dbReference type="AlphaFoldDB" id="A0A261RQS1"/>
<dbReference type="InterPro" id="IPR020846">
    <property type="entry name" value="MFS_dom"/>
</dbReference>
<feature type="transmembrane region" description="Helical" evidence="7">
    <location>
        <begin position="58"/>
        <end position="79"/>
    </location>
</feature>
<evidence type="ECO:0000259" key="8">
    <source>
        <dbReference type="PROSITE" id="PS50850"/>
    </source>
</evidence>
<feature type="domain" description="Major facilitator superfamily (MFS) profile" evidence="8">
    <location>
        <begin position="25"/>
        <end position="471"/>
    </location>
</feature>
<reference evidence="10" key="1">
    <citation type="submission" date="2017-05" db="EMBL/GenBank/DDBJ databases">
        <title>Complete and WGS of Bordetella genogroups.</title>
        <authorList>
            <person name="Spilker T."/>
            <person name="Lipuma J."/>
        </authorList>
    </citation>
    <scope>NUCLEOTIDE SEQUENCE [LARGE SCALE GENOMIC DNA]</scope>
    <source>
        <strain evidence="10">AU18089</strain>
    </source>
</reference>
<evidence type="ECO:0000256" key="4">
    <source>
        <dbReference type="ARBA" id="ARBA00022692"/>
    </source>
</evidence>
<dbReference type="SUPFAM" id="SSF103473">
    <property type="entry name" value="MFS general substrate transporter"/>
    <property type="match status" value="1"/>
</dbReference>
<dbReference type="NCBIfam" id="TIGR00711">
    <property type="entry name" value="efflux_EmrB"/>
    <property type="match status" value="1"/>
</dbReference>
<feature type="transmembrane region" description="Helical" evidence="7">
    <location>
        <begin position="21"/>
        <end position="38"/>
    </location>
</feature>
<accession>A0A261RQS1</accession>
<evidence type="ECO:0000256" key="1">
    <source>
        <dbReference type="ARBA" id="ARBA00004651"/>
    </source>
</evidence>
<evidence type="ECO:0000256" key="3">
    <source>
        <dbReference type="ARBA" id="ARBA00022475"/>
    </source>
</evidence>
<feature type="transmembrane region" description="Helical" evidence="7">
    <location>
        <begin position="312"/>
        <end position="332"/>
    </location>
</feature>
<dbReference type="RefSeq" id="WP_094795808.1">
    <property type="nucleotide sequence ID" value="NZ_NEVI01000001.1"/>
</dbReference>
<dbReference type="Gene3D" id="1.20.1720.10">
    <property type="entry name" value="Multidrug resistance protein D"/>
    <property type="match status" value="1"/>
</dbReference>
<feature type="transmembrane region" description="Helical" evidence="7">
    <location>
        <begin position="369"/>
        <end position="394"/>
    </location>
</feature>
<feature type="transmembrane region" description="Helical" evidence="7">
    <location>
        <begin position="235"/>
        <end position="258"/>
    </location>
</feature>
<name>A0A261RQS1_9BORD</name>
<dbReference type="GO" id="GO:0022857">
    <property type="term" value="F:transmembrane transporter activity"/>
    <property type="evidence" value="ECO:0007669"/>
    <property type="project" value="InterPro"/>
</dbReference>
<keyword evidence="3" id="KW-1003">Cell membrane</keyword>
<comment type="caution">
    <text evidence="9">The sequence shown here is derived from an EMBL/GenBank/DDBJ whole genome shotgun (WGS) entry which is preliminary data.</text>
</comment>
<sequence length="476" mass="49811">MSADSVAPASSPPPSPDAARAARMIPFIVGCALFMQMLDSTVVATALPAMAQSLQTTAVRLNVAITSYLLAVAVFVPVSGWAADRYGARRVFTAAIALFTLSSIACAMSHSLAQLVAARVVQGMAGAMMVPVGRIILLRVVPKQDLLKAMSFLSIPALLGPVIGPPLGGFMVTYMSWHWIFLINIPIGIAGIALVRRYVPEIREASTPRLDWLGFLLSAVCLATLVSAFEALGHSLVPPLMVAGMALVGLVCGGLYVWHARRAAHPILDLTLLREPTFAISVLGGNLCRFAVGAMPFLLAVQLQVGFGLTPFSAGLITFASAAGALLMKFVATPIVRHFGFRRVLTVNAVLTGLFIMACAAFTPGTPVWLLIGILLVGGFFRSLQFTGVNTLTYADIAPERMSSASSFAAMAQQLGISLGVGVAAVTLNISMAVRGADHFATGDAMVAFVVIGVLCAASTLSFRRLAPQAGAQLQG</sequence>
<evidence type="ECO:0000256" key="6">
    <source>
        <dbReference type="ARBA" id="ARBA00023136"/>
    </source>
</evidence>
<feature type="transmembrane region" description="Helical" evidence="7">
    <location>
        <begin position="177"/>
        <end position="198"/>
    </location>
</feature>
<dbReference type="EMBL" id="NEVK01000001">
    <property type="protein sequence ID" value="OZI27414.1"/>
    <property type="molecule type" value="Genomic_DNA"/>
</dbReference>
<keyword evidence="6 7" id="KW-0472">Membrane</keyword>
<feature type="transmembrane region" description="Helical" evidence="7">
    <location>
        <begin position="344"/>
        <end position="363"/>
    </location>
</feature>
<evidence type="ECO:0000313" key="9">
    <source>
        <dbReference type="EMBL" id="OZI27414.1"/>
    </source>
</evidence>
<dbReference type="Gene3D" id="1.20.1250.20">
    <property type="entry name" value="MFS general substrate transporter like domains"/>
    <property type="match status" value="1"/>
</dbReference>
<dbReference type="InterPro" id="IPR036259">
    <property type="entry name" value="MFS_trans_sf"/>
</dbReference>
<feature type="transmembrane region" description="Helical" evidence="7">
    <location>
        <begin position="149"/>
        <end position="171"/>
    </location>
</feature>
<feature type="transmembrane region" description="Helical" evidence="7">
    <location>
        <begin position="116"/>
        <end position="137"/>
    </location>
</feature>
<evidence type="ECO:0000256" key="2">
    <source>
        <dbReference type="ARBA" id="ARBA00022448"/>
    </source>
</evidence>
<evidence type="ECO:0000256" key="5">
    <source>
        <dbReference type="ARBA" id="ARBA00022989"/>
    </source>
</evidence>
<evidence type="ECO:0000256" key="7">
    <source>
        <dbReference type="SAM" id="Phobius"/>
    </source>
</evidence>
<dbReference type="GO" id="GO:0005886">
    <property type="term" value="C:plasma membrane"/>
    <property type="evidence" value="ECO:0007669"/>
    <property type="project" value="UniProtKB-SubCell"/>
</dbReference>
<dbReference type="PANTHER" id="PTHR42718:SF46">
    <property type="entry name" value="BLR6921 PROTEIN"/>
    <property type="match status" value="1"/>
</dbReference>
<proteinExistence type="predicted"/>
<dbReference type="InterPro" id="IPR004638">
    <property type="entry name" value="EmrB-like"/>
</dbReference>
<feature type="transmembrane region" description="Helical" evidence="7">
    <location>
        <begin position="415"/>
        <end position="434"/>
    </location>
</feature>
<keyword evidence="4 7" id="KW-0812">Transmembrane</keyword>
<feature type="transmembrane region" description="Helical" evidence="7">
    <location>
        <begin position="446"/>
        <end position="463"/>
    </location>
</feature>
<protein>
    <submittedName>
        <fullName evidence="9">MFS transporter</fullName>
    </submittedName>
</protein>
<feature type="transmembrane region" description="Helical" evidence="7">
    <location>
        <begin position="91"/>
        <end position="110"/>
    </location>
</feature>
<keyword evidence="2" id="KW-0813">Transport</keyword>
<dbReference type="OrthoDB" id="9807274at2"/>
<comment type="subcellular location">
    <subcellularLocation>
        <location evidence="1">Cell membrane</location>
        <topology evidence="1">Multi-pass membrane protein</topology>
    </subcellularLocation>
</comment>
<dbReference type="PANTHER" id="PTHR42718">
    <property type="entry name" value="MAJOR FACILITATOR SUPERFAMILY MULTIDRUG TRANSPORTER MFSC"/>
    <property type="match status" value="1"/>
</dbReference>